<dbReference type="AlphaFoldDB" id="A0AAN7ZFM9"/>
<evidence type="ECO:0000259" key="15">
    <source>
        <dbReference type="Pfam" id="PF21365"/>
    </source>
</evidence>
<proteinExistence type="inferred from homology"/>
<comment type="pathway">
    <text evidence="2">Glycan metabolism; N-glycan metabolism.</text>
</comment>
<dbReference type="Proteomes" id="UP001329430">
    <property type="component" value="Chromosome 8"/>
</dbReference>
<keyword evidence="5 10" id="KW-0378">Hydrolase</keyword>
<feature type="chain" id="PRO_5042939922" description="Glucosidase II subunit alpha" evidence="12">
    <location>
        <begin position="21"/>
        <end position="916"/>
    </location>
</feature>
<dbReference type="FunFam" id="2.60.40.1180:FF:000023">
    <property type="entry name" value="neutral alpha-glucosidase AB isoform X2"/>
    <property type="match status" value="1"/>
</dbReference>
<protein>
    <recommendedName>
        <fullName evidence="9">Glucosidase II subunit alpha</fullName>
    </recommendedName>
</protein>
<dbReference type="InterPro" id="IPR030458">
    <property type="entry name" value="Glyco_hydro_31_AS"/>
</dbReference>
<name>A0AAN7ZFM9_9COLE</name>
<dbReference type="PANTHER" id="PTHR22762">
    <property type="entry name" value="ALPHA-GLUCOSIDASE"/>
    <property type="match status" value="1"/>
</dbReference>
<evidence type="ECO:0000256" key="8">
    <source>
        <dbReference type="ARBA" id="ARBA00023295"/>
    </source>
</evidence>
<evidence type="ECO:0000313" key="17">
    <source>
        <dbReference type="Proteomes" id="UP001329430"/>
    </source>
</evidence>
<dbReference type="CDD" id="cd06603">
    <property type="entry name" value="GH31_GANC_GANAB_alpha"/>
    <property type="match status" value="1"/>
</dbReference>
<evidence type="ECO:0000256" key="7">
    <source>
        <dbReference type="ARBA" id="ARBA00023180"/>
    </source>
</evidence>
<keyword evidence="4 12" id="KW-0732">Signal</keyword>
<dbReference type="GO" id="GO:0005975">
    <property type="term" value="P:carbohydrate metabolic process"/>
    <property type="evidence" value="ECO:0007669"/>
    <property type="project" value="InterPro"/>
</dbReference>
<comment type="subcellular location">
    <subcellularLocation>
        <location evidence="1">Endoplasmic reticulum</location>
    </subcellularLocation>
</comment>
<evidence type="ECO:0000256" key="12">
    <source>
        <dbReference type="SAM" id="SignalP"/>
    </source>
</evidence>
<sequence>MYTSVRLFIFSSLIVCTVKAVDHNNFKTCDQSSFCRRLRATKPSDTKYELNLSNLQISDSSIESELINKEADVSLKFAITALVDSTFRIFIDEIKPLHPRYQVEGALNGEPQVARLELLDRTNNEISIKSGDNKVVIKAQPFKIEFYSGTKLVTIFNGRGLFNFEHLRAKPSTEESADADLGDQAPKESEDPGAWSENFKSHHDSKPRGPEAIGIDISFPDAHRAYGLPEHGDHFSLRTTTSGSLDPYRLYNLDVFEYELDTTMAIYGSIPVLYAHSPQHTVGVFWHNAAEMWVDITNSKDGNVVSSIVSLVSGHKQDVHIDTYFMSESGVVDLFVFLGPTMQNAAQQYAKITGAAPIPQYFALGYHQSRWNYNDEDDVQMVVEKFDEHNFPLDVMWLDIEYTDGKKYFTWDPIKFKHPEAMQLNLTATGRKLVVIIDPHIKRESGYFLHEDALANNYYVKNKDGNVYEGWCWPGSSSYLDFFDPKVREYYSGLYALDKFTGTTKDAYLWNDMNEPSVFNGPEVTMPKDCVHYGDWEHRHVHNIYALYHTMATFDGLLKRSGNQLRPFILTRGHFAGSQRYSAMWTGDNAADWSHLTYSIPMCLSEAIAGMSFCGADIGGFFKNPDEELLQRWFQTGVWLPFFRMHSHIDTKRREPYLYSTDIQNRIRNALRQRYAHLPVWYTLFHEHEVTGEPVIRPLAYHYPSDVNVFDIDNQLLVGSSILARPITESGVSSVNVYFPGGAQERWYDIEDFKPYPGSGSISIPITLDKVPVYYKGASIILRKDRLRRASTLTHDDPFTLYVALDHNNSAQGRLYIDDNESYEYRKKKYLYIQFNYKEGILTNNLVDPDASYTTSAWIERVVILGPPAGVKRAKLESKKLGVQKLQVSYDGEGRSLTIRKPAVLISDIFTITLEQ</sequence>
<evidence type="ECO:0000256" key="9">
    <source>
        <dbReference type="ARBA" id="ARBA00042895"/>
    </source>
</evidence>
<feature type="region of interest" description="Disordered" evidence="11">
    <location>
        <begin position="173"/>
        <end position="210"/>
    </location>
</feature>
<dbReference type="InterPro" id="IPR011013">
    <property type="entry name" value="Gal_mutarotase_sf_dom"/>
</dbReference>
<evidence type="ECO:0000256" key="3">
    <source>
        <dbReference type="ARBA" id="ARBA00007806"/>
    </source>
</evidence>
<dbReference type="SUPFAM" id="SSF51011">
    <property type="entry name" value="Glycosyl hydrolase domain"/>
    <property type="match status" value="1"/>
</dbReference>
<evidence type="ECO:0000256" key="2">
    <source>
        <dbReference type="ARBA" id="ARBA00004833"/>
    </source>
</evidence>
<evidence type="ECO:0000259" key="14">
    <source>
        <dbReference type="Pfam" id="PF13802"/>
    </source>
</evidence>
<reference evidence="16 17" key="1">
    <citation type="journal article" date="2024" name="Insects">
        <title>An Improved Chromosome-Level Genome Assembly of the Firefly Pyrocoelia pectoralis.</title>
        <authorList>
            <person name="Fu X."/>
            <person name="Meyer-Rochow V.B."/>
            <person name="Ballantyne L."/>
            <person name="Zhu X."/>
        </authorList>
    </citation>
    <scope>NUCLEOTIDE SEQUENCE [LARGE SCALE GENOMIC DNA]</scope>
    <source>
        <strain evidence="16">XCY_ONT2</strain>
    </source>
</reference>
<dbReference type="CDD" id="cd14752">
    <property type="entry name" value="GH31_N"/>
    <property type="match status" value="1"/>
</dbReference>
<dbReference type="InterPro" id="IPR025887">
    <property type="entry name" value="Glyco_hydro_31_N_dom"/>
</dbReference>
<evidence type="ECO:0000259" key="13">
    <source>
        <dbReference type="Pfam" id="PF01055"/>
    </source>
</evidence>
<dbReference type="GO" id="GO:0090599">
    <property type="term" value="F:alpha-glucosidase activity"/>
    <property type="evidence" value="ECO:0007669"/>
    <property type="project" value="TreeGrafter"/>
</dbReference>
<dbReference type="Gene3D" id="2.60.40.1180">
    <property type="entry name" value="Golgi alpha-mannosidase II"/>
    <property type="match status" value="2"/>
</dbReference>
<dbReference type="FunFam" id="3.20.20.80:FF:000039">
    <property type="entry name" value="Glucosidase, alpha neutral C"/>
    <property type="match status" value="1"/>
</dbReference>
<evidence type="ECO:0000256" key="6">
    <source>
        <dbReference type="ARBA" id="ARBA00022824"/>
    </source>
</evidence>
<gene>
    <name evidence="16" type="ORF">RI129_011483</name>
</gene>
<keyword evidence="17" id="KW-1185">Reference proteome</keyword>
<accession>A0AAN7ZFM9</accession>
<dbReference type="PANTHER" id="PTHR22762:SF54">
    <property type="entry name" value="BCDNA.GH04962"/>
    <property type="match status" value="1"/>
</dbReference>
<evidence type="ECO:0000256" key="4">
    <source>
        <dbReference type="ARBA" id="ARBA00022729"/>
    </source>
</evidence>
<evidence type="ECO:0000256" key="10">
    <source>
        <dbReference type="RuleBase" id="RU361185"/>
    </source>
</evidence>
<dbReference type="Gene3D" id="2.60.40.1760">
    <property type="entry name" value="glycosyl hydrolase (family 31)"/>
    <property type="match status" value="1"/>
</dbReference>
<evidence type="ECO:0000256" key="11">
    <source>
        <dbReference type="SAM" id="MobiDB-lite"/>
    </source>
</evidence>
<feature type="compositionally biased region" description="Basic and acidic residues" evidence="11">
    <location>
        <begin position="199"/>
        <end position="209"/>
    </location>
</feature>
<dbReference type="InterPro" id="IPR048395">
    <property type="entry name" value="Glyco_hydro_31_C"/>
</dbReference>
<dbReference type="InterPro" id="IPR000322">
    <property type="entry name" value="Glyco_hydro_31_TIM"/>
</dbReference>
<dbReference type="PROSITE" id="PS00129">
    <property type="entry name" value="GLYCOSYL_HYDROL_F31_1"/>
    <property type="match status" value="1"/>
</dbReference>
<dbReference type="SUPFAM" id="SSF51445">
    <property type="entry name" value="(Trans)glycosidases"/>
    <property type="match status" value="1"/>
</dbReference>
<feature type="domain" description="Glycoside hydrolase family 31 N-terminal" evidence="14">
    <location>
        <begin position="77"/>
        <end position="295"/>
    </location>
</feature>
<evidence type="ECO:0000256" key="1">
    <source>
        <dbReference type="ARBA" id="ARBA00004240"/>
    </source>
</evidence>
<dbReference type="Gene3D" id="3.20.20.80">
    <property type="entry name" value="Glycosidases"/>
    <property type="match status" value="1"/>
</dbReference>
<keyword evidence="7" id="KW-0325">Glycoprotein</keyword>
<evidence type="ECO:0000256" key="5">
    <source>
        <dbReference type="ARBA" id="ARBA00022801"/>
    </source>
</evidence>
<dbReference type="InterPro" id="IPR017853">
    <property type="entry name" value="GH"/>
</dbReference>
<keyword evidence="8 10" id="KW-0326">Glycosidase</keyword>
<dbReference type="GO" id="GO:0005783">
    <property type="term" value="C:endoplasmic reticulum"/>
    <property type="evidence" value="ECO:0007669"/>
    <property type="project" value="UniProtKB-SubCell"/>
</dbReference>
<dbReference type="GO" id="GO:0030246">
    <property type="term" value="F:carbohydrate binding"/>
    <property type="evidence" value="ECO:0007669"/>
    <property type="project" value="InterPro"/>
</dbReference>
<dbReference type="EMBL" id="JAVRBK010000008">
    <property type="protein sequence ID" value="KAK5640672.1"/>
    <property type="molecule type" value="Genomic_DNA"/>
</dbReference>
<feature type="domain" description="Glycosyl hydrolase family 31 C-terminal" evidence="15">
    <location>
        <begin position="692"/>
        <end position="781"/>
    </location>
</feature>
<comment type="similarity">
    <text evidence="3 10">Belongs to the glycosyl hydrolase 31 family.</text>
</comment>
<comment type="caution">
    <text evidence="16">The sequence shown here is derived from an EMBL/GenBank/DDBJ whole genome shotgun (WGS) entry which is preliminary data.</text>
</comment>
<dbReference type="Pfam" id="PF21365">
    <property type="entry name" value="Glyco_hydro_31_3rd"/>
    <property type="match status" value="1"/>
</dbReference>
<evidence type="ECO:0000313" key="16">
    <source>
        <dbReference type="EMBL" id="KAK5640672.1"/>
    </source>
</evidence>
<dbReference type="GO" id="GO:0006491">
    <property type="term" value="P:N-glycan processing"/>
    <property type="evidence" value="ECO:0007669"/>
    <property type="project" value="TreeGrafter"/>
</dbReference>
<organism evidence="16 17">
    <name type="scientific">Pyrocoelia pectoralis</name>
    <dbReference type="NCBI Taxonomy" id="417401"/>
    <lineage>
        <taxon>Eukaryota</taxon>
        <taxon>Metazoa</taxon>
        <taxon>Ecdysozoa</taxon>
        <taxon>Arthropoda</taxon>
        <taxon>Hexapoda</taxon>
        <taxon>Insecta</taxon>
        <taxon>Pterygota</taxon>
        <taxon>Neoptera</taxon>
        <taxon>Endopterygota</taxon>
        <taxon>Coleoptera</taxon>
        <taxon>Polyphaga</taxon>
        <taxon>Elateriformia</taxon>
        <taxon>Elateroidea</taxon>
        <taxon>Lampyridae</taxon>
        <taxon>Lampyrinae</taxon>
        <taxon>Pyrocoelia</taxon>
    </lineage>
</organism>
<dbReference type="InterPro" id="IPR013780">
    <property type="entry name" value="Glyco_hydro_b"/>
</dbReference>
<dbReference type="SUPFAM" id="SSF74650">
    <property type="entry name" value="Galactose mutarotase-like"/>
    <property type="match status" value="1"/>
</dbReference>
<dbReference type="Pfam" id="PF13802">
    <property type="entry name" value="Gal_mutarotas_2"/>
    <property type="match status" value="1"/>
</dbReference>
<dbReference type="Pfam" id="PF01055">
    <property type="entry name" value="Glyco_hydro_31_2nd"/>
    <property type="match status" value="1"/>
</dbReference>
<feature type="signal peptide" evidence="12">
    <location>
        <begin position="1"/>
        <end position="20"/>
    </location>
</feature>
<feature type="domain" description="Glycoside hydrolase family 31 TIM barrel" evidence="13">
    <location>
        <begin position="357"/>
        <end position="684"/>
    </location>
</feature>
<keyword evidence="6" id="KW-0256">Endoplasmic reticulum</keyword>